<comment type="caution">
    <text evidence="2">The sequence shown here is derived from an EMBL/GenBank/DDBJ whole genome shotgun (WGS) entry which is preliminary data.</text>
</comment>
<evidence type="ECO:0000259" key="1">
    <source>
        <dbReference type="Pfam" id="PF17820"/>
    </source>
</evidence>
<proteinExistence type="predicted"/>
<dbReference type="SUPFAM" id="SSF50494">
    <property type="entry name" value="Trypsin-like serine proteases"/>
    <property type="match status" value="1"/>
</dbReference>
<keyword evidence="3" id="KW-1185">Reference proteome</keyword>
<dbReference type="Gene3D" id="2.40.10.10">
    <property type="entry name" value="Trypsin-like serine proteases"/>
    <property type="match status" value="2"/>
</dbReference>
<reference evidence="2" key="1">
    <citation type="submission" date="2020-08" db="EMBL/GenBank/DDBJ databases">
        <title>Plant Genome Project.</title>
        <authorList>
            <person name="Zhang R.-G."/>
        </authorList>
    </citation>
    <scope>NUCLEOTIDE SEQUENCE</scope>
    <source>
        <strain evidence="2">WSP0</strain>
        <tissue evidence="2">Leaf</tissue>
    </source>
</reference>
<dbReference type="Proteomes" id="UP000823749">
    <property type="component" value="Chromosome 5"/>
</dbReference>
<dbReference type="Gene3D" id="2.30.42.10">
    <property type="match status" value="1"/>
</dbReference>
<dbReference type="InterPro" id="IPR043504">
    <property type="entry name" value="Peptidase_S1_PA_chymotrypsin"/>
</dbReference>
<name>A0AAV6KAB8_9ERIC</name>
<dbReference type="PANTHER" id="PTHR47389">
    <property type="entry name" value="OS09G0436400 PROTEIN"/>
    <property type="match status" value="1"/>
</dbReference>
<accession>A0AAV6KAB8</accession>
<dbReference type="PANTHER" id="PTHR47389:SF4">
    <property type="entry name" value="OS09G0436400 PROTEIN"/>
    <property type="match status" value="1"/>
</dbReference>
<dbReference type="InterPro" id="IPR009003">
    <property type="entry name" value="Peptidase_S1_PA"/>
</dbReference>
<evidence type="ECO:0000313" key="2">
    <source>
        <dbReference type="EMBL" id="KAG5549405.1"/>
    </source>
</evidence>
<dbReference type="EMBL" id="JACTNZ010000005">
    <property type="protein sequence ID" value="KAG5549405.1"/>
    <property type="molecule type" value="Genomic_DNA"/>
</dbReference>
<evidence type="ECO:0000313" key="3">
    <source>
        <dbReference type="Proteomes" id="UP000823749"/>
    </source>
</evidence>
<dbReference type="Pfam" id="PF17820">
    <property type="entry name" value="PDZ_6"/>
    <property type="match status" value="1"/>
</dbReference>
<feature type="domain" description="PDZ" evidence="1">
    <location>
        <begin position="300"/>
        <end position="331"/>
    </location>
</feature>
<dbReference type="InterPro" id="IPR036034">
    <property type="entry name" value="PDZ_sf"/>
</dbReference>
<dbReference type="AlphaFoldDB" id="A0AAV6KAB8"/>
<dbReference type="SUPFAM" id="SSF50156">
    <property type="entry name" value="PDZ domain-like"/>
    <property type="match status" value="1"/>
</dbReference>
<dbReference type="InterPro" id="IPR041489">
    <property type="entry name" value="PDZ_6"/>
</dbReference>
<organism evidence="2 3">
    <name type="scientific">Rhododendron griersonianum</name>
    <dbReference type="NCBI Taxonomy" id="479676"/>
    <lineage>
        <taxon>Eukaryota</taxon>
        <taxon>Viridiplantae</taxon>
        <taxon>Streptophyta</taxon>
        <taxon>Embryophyta</taxon>
        <taxon>Tracheophyta</taxon>
        <taxon>Spermatophyta</taxon>
        <taxon>Magnoliopsida</taxon>
        <taxon>eudicotyledons</taxon>
        <taxon>Gunneridae</taxon>
        <taxon>Pentapetalae</taxon>
        <taxon>asterids</taxon>
        <taxon>Ericales</taxon>
        <taxon>Ericaceae</taxon>
        <taxon>Ericoideae</taxon>
        <taxon>Rhodoreae</taxon>
        <taxon>Rhododendron</taxon>
    </lineage>
</organism>
<protein>
    <recommendedName>
        <fullName evidence="1">PDZ domain-containing protein</fullName>
    </recommendedName>
</protein>
<gene>
    <name evidence="2" type="ORF">RHGRI_014673</name>
</gene>
<dbReference type="Pfam" id="PF13365">
    <property type="entry name" value="Trypsin_2"/>
    <property type="match status" value="1"/>
</dbReference>
<sequence>MTPTQRRLEGLFKRSREERFWFGPSQRRRYDFDVTDPNIRRAILKVSPAVVSVVSFTGGDIFLVASGTIIKCEDVNGTYSSSILTCASLLRPSTDSNTMGDNIEVFLVDGKSFNGCMSAHDHHYNIAIIKITSDVALPTVSLATVDDSISTDLSESPSLRCPSSSVSLCPGDSVVALGRLGSDATELMAALASGTCSAHAQIPVSWSPYVEANVAYLILAGVGGPLINCHGEVIGLNFYDSYCTPFLPINIVLKCLKRFERNREPRQPWLGMDLTYLCVLSVGKLEKIMSKFNISSGVLVQEVVKGSPAEQAGILKDDIIVQFGDNSVRSVLEHMLEGTELRNLQSSSDCLEVPSSDTLHFTDSLYLPTHNFGSLDGLVPPSRIERHTTFHCLPKMLGSSCPPPSCDLVYQE</sequence>